<feature type="region of interest" description="Disordered" evidence="1">
    <location>
        <begin position="1"/>
        <end position="105"/>
    </location>
</feature>
<evidence type="ECO:0000313" key="3">
    <source>
        <dbReference type="Proteomes" id="UP000186601"/>
    </source>
</evidence>
<dbReference type="EMBL" id="MLYV02000712">
    <property type="protein sequence ID" value="PSR79026.1"/>
    <property type="molecule type" value="Genomic_DNA"/>
</dbReference>
<feature type="compositionally biased region" description="Pro residues" evidence="1">
    <location>
        <begin position="18"/>
        <end position="30"/>
    </location>
</feature>
<dbReference type="AlphaFoldDB" id="A0A2R6NXC8"/>
<comment type="caution">
    <text evidence="2">The sequence shown here is derived from an EMBL/GenBank/DDBJ whole genome shotgun (WGS) entry which is preliminary data.</text>
</comment>
<reference evidence="2 3" key="1">
    <citation type="submission" date="2018-02" db="EMBL/GenBank/DDBJ databases">
        <title>Genome sequence of the basidiomycete white-rot fungus Phlebia centrifuga.</title>
        <authorList>
            <person name="Granchi Z."/>
            <person name="Peng M."/>
            <person name="de Vries R.P."/>
            <person name="Hilden K."/>
            <person name="Makela M.R."/>
            <person name="Grigoriev I."/>
            <person name="Riley R."/>
        </authorList>
    </citation>
    <scope>NUCLEOTIDE SEQUENCE [LARGE SCALE GENOMIC DNA]</scope>
    <source>
        <strain evidence="2 3">FBCC195</strain>
    </source>
</reference>
<keyword evidence="3" id="KW-1185">Reference proteome</keyword>
<gene>
    <name evidence="2" type="ORF">PHLCEN_2v7213</name>
</gene>
<protein>
    <submittedName>
        <fullName evidence="2">Uncharacterized protein</fullName>
    </submittedName>
</protein>
<proteinExistence type="predicted"/>
<name>A0A2R6NXC8_9APHY</name>
<organism evidence="2 3">
    <name type="scientific">Hermanssonia centrifuga</name>
    <dbReference type="NCBI Taxonomy" id="98765"/>
    <lineage>
        <taxon>Eukaryota</taxon>
        <taxon>Fungi</taxon>
        <taxon>Dikarya</taxon>
        <taxon>Basidiomycota</taxon>
        <taxon>Agaricomycotina</taxon>
        <taxon>Agaricomycetes</taxon>
        <taxon>Polyporales</taxon>
        <taxon>Meruliaceae</taxon>
        <taxon>Hermanssonia</taxon>
    </lineage>
</organism>
<dbReference type="Proteomes" id="UP000186601">
    <property type="component" value="Unassembled WGS sequence"/>
</dbReference>
<accession>A0A2R6NXC8</accession>
<feature type="compositionally biased region" description="Pro residues" evidence="1">
    <location>
        <begin position="60"/>
        <end position="69"/>
    </location>
</feature>
<evidence type="ECO:0000256" key="1">
    <source>
        <dbReference type="SAM" id="MobiDB-lite"/>
    </source>
</evidence>
<sequence length="147" mass="15430">MSKSPSSPPSTPSRTPLARPPSSPLRPISPTPVRSTSGPLTNTLIGTRRSSVPHGMPGIPSSPTPPPPGIGQKTRARDLLRKHYGLGIGPPPSLQGKSSADPMDLDSTGFDAKAYYEQLITTSSLPTLLRRENDLLTGASPALSIIF</sequence>
<feature type="compositionally biased region" description="Pro residues" evidence="1">
    <location>
        <begin position="1"/>
        <end position="11"/>
    </location>
</feature>
<feature type="compositionally biased region" description="Polar residues" evidence="1">
    <location>
        <begin position="33"/>
        <end position="50"/>
    </location>
</feature>
<evidence type="ECO:0000313" key="2">
    <source>
        <dbReference type="EMBL" id="PSR79026.1"/>
    </source>
</evidence>
<dbReference type="OrthoDB" id="203678at2759"/>
<dbReference type="STRING" id="98765.A0A2R6NXC8"/>